<dbReference type="AlphaFoldDB" id="A0A1T4PQU2"/>
<keyword evidence="1" id="KW-0805">Transcription regulation</keyword>
<feature type="domain" description="HTH hxlR-type" evidence="4">
    <location>
        <begin position="10"/>
        <end position="109"/>
    </location>
</feature>
<dbReference type="GO" id="GO:0003677">
    <property type="term" value="F:DNA binding"/>
    <property type="evidence" value="ECO:0007669"/>
    <property type="project" value="UniProtKB-KW"/>
</dbReference>
<evidence type="ECO:0000256" key="1">
    <source>
        <dbReference type="ARBA" id="ARBA00023015"/>
    </source>
</evidence>
<dbReference type="RefSeq" id="WP_078737454.1">
    <property type="nucleotide sequence ID" value="NZ_FUXE01000019.1"/>
</dbReference>
<dbReference type="Pfam" id="PF01638">
    <property type="entry name" value="HxlR"/>
    <property type="match status" value="1"/>
</dbReference>
<evidence type="ECO:0000259" key="4">
    <source>
        <dbReference type="PROSITE" id="PS51118"/>
    </source>
</evidence>
<accession>A0A1T4PQU2</accession>
<dbReference type="InterPro" id="IPR036388">
    <property type="entry name" value="WH-like_DNA-bd_sf"/>
</dbReference>
<dbReference type="PANTHER" id="PTHR33204:SF39">
    <property type="entry name" value="TRANSCRIPTIONAL REGULATORY PROTEIN"/>
    <property type="match status" value="1"/>
</dbReference>
<keyword evidence="6" id="KW-1185">Reference proteome</keyword>
<dbReference type="EMBL" id="FUXE01000019">
    <property type="protein sequence ID" value="SJZ93930.1"/>
    <property type="molecule type" value="Genomic_DNA"/>
</dbReference>
<dbReference type="PANTHER" id="PTHR33204">
    <property type="entry name" value="TRANSCRIPTIONAL REGULATOR, MARR FAMILY"/>
    <property type="match status" value="1"/>
</dbReference>
<evidence type="ECO:0000313" key="6">
    <source>
        <dbReference type="Proteomes" id="UP000190121"/>
    </source>
</evidence>
<evidence type="ECO:0000256" key="2">
    <source>
        <dbReference type="ARBA" id="ARBA00023125"/>
    </source>
</evidence>
<dbReference type="Proteomes" id="UP000190121">
    <property type="component" value="Unassembled WGS sequence"/>
</dbReference>
<protein>
    <submittedName>
        <fullName evidence="5">Transcriptional regulator, HxlR family</fullName>
    </submittedName>
</protein>
<sequence>MQNNFEGTICPACGIIDRFGDKWSLRILVLLHTEGTLRFNEILKRIPNISQRMLSISLKSLEADKLVSRKIYPEVPPKVEYTLTSLGKSLIPPLEGLIDWALDHAEEITKHREKFGKE</sequence>
<dbReference type="PROSITE" id="PS51118">
    <property type="entry name" value="HTH_HXLR"/>
    <property type="match status" value="1"/>
</dbReference>
<keyword evidence="3" id="KW-0804">Transcription</keyword>
<dbReference type="OrthoDB" id="8231503at2"/>
<keyword evidence="2" id="KW-0238">DNA-binding</keyword>
<dbReference type="InterPro" id="IPR002577">
    <property type="entry name" value="HTH_HxlR"/>
</dbReference>
<evidence type="ECO:0000256" key="3">
    <source>
        <dbReference type="ARBA" id="ARBA00023163"/>
    </source>
</evidence>
<evidence type="ECO:0000313" key="5">
    <source>
        <dbReference type="EMBL" id="SJZ93930.1"/>
    </source>
</evidence>
<reference evidence="6" key="1">
    <citation type="submission" date="2017-02" db="EMBL/GenBank/DDBJ databases">
        <authorList>
            <person name="Varghese N."/>
            <person name="Submissions S."/>
        </authorList>
    </citation>
    <scope>NUCLEOTIDE SEQUENCE [LARGE SCALE GENOMIC DNA]</scope>
    <source>
        <strain evidence="6">ATCC 51356</strain>
    </source>
</reference>
<name>A0A1T4PQU2_9PORP</name>
<dbReference type="Gene3D" id="1.10.10.10">
    <property type="entry name" value="Winged helix-like DNA-binding domain superfamily/Winged helix DNA-binding domain"/>
    <property type="match status" value="1"/>
</dbReference>
<dbReference type="InterPro" id="IPR036390">
    <property type="entry name" value="WH_DNA-bd_sf"/>
</dbReference>
<dbReference type="SUPFAM" id="SSF46785">
    <property type="entry name" value="Winged helix' DNA-binding domain"/>
    <property type="match status" value="1"/>
</dbReference>
<organism evidence="5 6">
    <name type="scientific">Porphyromonas circumdentaria</name>
    <dbReference type="NCBI Taxonomy" id="29524"/>
    <lineage>
        <taxon>Bacteria</taxon>
        <taxon>Pseudomonadati</taxon>
        <taxon>Bacteroidota</taxon>
        <taxon>Bacteroidia</taxon>
        <taxon>Bacteroidales</taxon>
        <taxon>Porphyromonadaceae</taxon>
        <taxon>Porphyromonas</taxon>
    </lineage>
</organism>
<proteinExistence type="predicted"/>
<gene>
    <name evidence="5" type="ORF">SAMN02745171_01559</name>
</gene>
<dbReference type="STRING" id="29524.SAMN02745171_01559"/>